<keyword evidence="2" id="KW-1185">Reference proteome</keyword>
<proteinExistence type="predicted"/>
<accession>A0A8T0GVF0</accession>
<comment type="caution">
    <text evidence="1">The sequence shown here is derived from an EMBL/GenBank/DDBJ whole genome shotgun (WGS) entry which is preliminary data.</text>
</comment>
<dbReference type="Proteomes" id="UP000822688">
    <property type="component" value="Chromosome 9"/>
</dbReference>
<evidence type="ECO:0000313" key="1">
    <source>
        <dbReference type="EMBL" id="KAG0561668.1"/>
    </source>
</evidence>
<name>A0A8T0GVF0_CERPU</name>
<dbReference type="EMBL" id="CM026430">
    <property type="protein sequence ID" value="KAG0561668.1"/>
    <property type="molecule type" value="Genomic_DNA"/>
</dbReference>
<sequence>MMVRCRTMSVSDQMRDSCWFGVQGREILHRPMHQSQRVTDVYSANMQLEDMKTASGQGLTKWHTITSSSTDRRSNSSSSCTSIAFKLCAREELPLHTT</sequence>
<protein>
    <submittedName>
        <fullName evidence="1">Uncharacterized protein</fullName>
    </submittedName>
</protein>
<reference evidence="1" key="1">
    <citation type="submission" date="2020-06" db="EMBL/GenBank/DDBJ databases">
        <title>WGS assembly of Ceratodon purpureus strain R40.</title>
        <authorList>
            <person name="Carey S.B."/>
            <person name="Jenkins J."/>
            <person name="Shu S."/>
            <person name="Lovell J.T."/>
            <person name="Sreedasyam A."/>
            <person name="Maumus F."/>
            <person name="Tiley G.P."/>
            <person name="Fernandez-Pozo N."/>
            <person name="Barry K."/>
            <person name="Chen C."/>
            <person name="Wang M."/>
            <person name="Lipzen A."/>
            <person name="Daum C."/>
            <person name="Saski C.A."/>
            <person name="Payton A.C."/>
            <person name="Mcbreen J.C."/>
            <person name="Conrad R.E."/>
            <person name="Kollar L.M."/>
            <person name="Olsson S."/>
            <person name="Huttunen S."/>
            <person name="Landis J.B."/>
            <person name="Wickett N.J."/>
            <person name="Johnson M.G."/>
            <person name="Rensing S.A."/>
            <person name="Grimwood J."/>
            <person name="Schmutz J."/>
            <person name="Mcdaniel S.F."/>
        </authorList>
    </citation>
    <scope>NUCLEOTIDE SEQUENCE</scope>
    <source>
        <strain evidence="1">R40</strain>
    </source>
</reference>
<evidence type="ECO:0000313" key="2">
    <source>
        <dbReference type="Proteomes" id="UP000822688"/>
    </source>
</evidence>
<dbReference type="AlphaFoldDB" id="A0A8T0GVF0"/>
<organism evidence="1 2">
    <name type="scientific">Ceratodon purpureus</name>
    <name type="common">Fire moss</name>
    <name type="synonym">Dicranum purpureum</name>
    <dbReference type="NCBI Taxonomy" id="3225"/>
    <lineage>
        <taxon>Eukaryota</taxon>
        <taxon>Viridiplantae</taxon>
        <taxon>Streptophyta</taxon>
        <taxon>Embryophyta</taxon>
        <taxon>Bryophyta</taxon>
        <taxon>Bryophytina</taxon>
        <taxon>Bryopsida</taxon>
        <taxon>Dicranidae</taxon>
        <taxon>Pseudoditrichales</taxon>
        <taxon>Ditrichaceae</taxon>
        <taxon>Ceratodon</taxon>
    </lineage>
</organism>
<gene>
    <name evidence="1" type="ORF">KC19_9G082600</name>
</gene>